<accession>A0AAD2AGN7</accession>
<dbReference type="AlphaFoldDB" id="A0AAD2AGN7"/>
<gene>
    <name evidence="3" type="ORF">FPE_LOCUS32410</name>
</gene>
<dbReference type="SUPFAM" id="SSF52518">
    <property type="entry name" value="Thiamin diphosphate-binding fold (THDP-binding)"/>
    <property type="match status" value="1"/>
</dbReference>
<evidence type="ECO:0000313" key="3">
    <source>
        <dbReference type="EMBL" id="CAI9784980.1"/>
    </source>
</evidence>
<organism evidence="3 4">
    <name type="scientific">Fraxinus pennsylvanica</name>
    <dbReference type="NCBI Taxonomy" id="56036"/>
    <lineage>
        <taxon>Eukaryota</taxon>
        <taxon>Viridiplantae</taxon>
        <taxon>Streptophyta</taxon>
        <taxon>Embryophyta</taxon>
        <taxon>Tracheophyta</taxon>
        <taxon>Spermatophyta</taxon>
        <taxon>Magnoliopsida</taxon>
        <taxon>eudicotyledons</taxon>
        <taxon>Gunneridae</taxon>
        <taxon>Pentapetalae</taxon>
        <taxon>asterids</taxon>
        <taxon>lamiids</taxon>
        <taxon>Lamiales</taxon>
        <taxon>Oleaceae</taxon>
        <taxon>Oleeae</taxon>
        <taxon>Fraxinus</taxon>
    </lineage>
</organism>
<proteinExistence type="inferred from homology"/>
<dbReference type="GO" id="GO:0009097">
    <property type="term" value="P:isoleucine biosynthetic process"/>
    <property type="evidence" value="ECO:0007669"/>
    <property type="project" value="TreeGrafter"/>
</dbReference>
<dbReference type="InterPro" id="IPR045229">
    <property type="entry name" value="TPP_enz"/>
</dbReference>
<dbReference type="GO" id="GO:0030976">
    <property type="term" value="F:thiamine pyrophosphate binding"/>
    <property type="evidence" value="ECO:0007669"/>
    <property type="project" value="InterPro"/>
</dbReference>
<dbReference type="Proteomes" id="UP000834106">
    <property type="component" value="Chromosome 21"/>
</dbReference>
<dbReference type="GO" id="GO:0003984">
    <property type="term" value="F:acetolactate synthase activity"/>
    <property type="evidence" value="ECO:0007669"/>
    <property type="project" value="TreeGrafter"/>
</dbReference>
<evidence type="ECO:0000259" key="2">
    <source>
        <dbReference type="Pfam" id="PF02775"/>
    </source>
</evidence>
<dbReference type="GO" id="GO:0009099">
    <property type="term" value="P:L-valine biosynthetic process"/>
    <property type="evidence" value="ECO:0007669"/>
    <property type="project" value="TreeGrafter"/>
</dbReference>
<dbReference type="PANTHER" id="PTHR18968:SF13">
    <property type="entry name" value="ACETOLACTATE SYNTHASE CATALYTIC SUBUNIT, MITOCHONDRIAL"/>
    <property type="match status" value="1"/>
</dbReference>
<evidence type="ECO:0000313" key="4">
    <source>
        <dbReference type="Proteomes" id="UP000834106"/>
    </source>
</evidence>
<comment type="similarity">
    <text evidence="1">Belongs to the TPP enzyme family.</text>
</comment>
<dbReference type="GO" id="GO:0005948">
    <property type="term" value="C:acetolactate synthase complex"/>
    <property type="evidence" value="ECO:0007669"/>
    <property type="project" value="TreeGrafter"/>
</dbReference>
<evidence type="ECO:0000256" key="1">
    <source>
        <dbReference type="ARBA" id="ARBA00007812"/>
    </source>
</evidence>
<reference evidence="3" key="1">
    <citation type="submission" date="2023-05" db="EMBL/GenBank/DDBJ databases">
        <authorList>
            <person name="Huff M."/>
        </authorList>
    </citation>
    <scope>NUCLEOTIDE SEQUENCE</scope>
</reference>
<dbReference type="Pfam" id="PF02775">
    <property type="entry name" value="TPP_enzyme_C"/>
    <property type="match status" value="1"/>
</dbReference>
<sequence length="99" mass="11229">MVFGLSAAIGATVLRPDCVVVDIDGDGIFIVNVQELATVRVENLPAKIMLLNNQHLRMVVQLEDSFYKANRVHTYLGNPSRTEHKITRTIIFWRFFLGN</sequence>
<dbReference type="InterPro" id="IPR029061">
    <property type="entry name" value="THDP-binding"/>
</dbReference>
<name>A0AAD2AGN7_9LAMI</name>
<dbReference type="Gene3D" id="3.40.50.970">
    <property type="match status" value="1"/>
</dbReference>
<dbReference type="EMBL" id="OU503056">
    <property type="protein sequence ID" value="CAI9784980.1"/>
    <property type="molecule type" value="Genomic_DNA"/>
</dbReference>
<protein>
    <recommendedName>
        <fullName evidence="2">Thiamine pyrophosphate enzyme TPP-binding domain-containing protein</fullName>
    </recommendedName>
</protein>
<dbReference type="PANTHER" id="PTHR18968">
    <property type="entry name" value="THIAMINE PYROPHOSPHATE ENZYMES"/>
    <property type="match status" value="1"/>
</dbReference>
<keyword evidence="4" id="KW-1185">Reference proteome</keyword>
<dbReference type="InterPro" id="IPR011766">
    <property type="entry name" value="TPP_enzyme_TPP-bd"/>
</dbReference>
<dbReference type="GO" id="GO:0050660">
    <property type="term" value="F:flavin adenine dinucleotide binding"/>
    <property type="evidence" value="ECO:0007669"/>
    <property type="project" value="TreeGrafter"/>
</dbReference>
<feature type="domain" description="Thiamine pyrophosphate enzyme TPP-binding" evidence="2">
    <location>
        <begin position="1"/>
        <end position="75"/>
    </location>
</feature>